<protein>
    <submittedName>
        <fullName evidence="1">Uncharacterized protein</fullName>
    </submittedName>
</protein>
<accession>A0A165P8A7</accession>
<evidence type="ECO:0000313" key="2">
    <source>
        <dbReference type="Proteomes" id="UP000076727"/>
    </source>
</evidence>
<sequence length="111" mass="12095">MSLNPVGGLGPEIVPLTRWAENSISAIYKAPKQDDFTHAFDAFIAEDAQITVNGKHLSRAQYKELLQGERALEQSASVSFLGAVEVPAHTKELEAVSRNVSAMIPSLMSLW</sequence>
<evidence type="ECO:0000313" key="1">
    <source>
        <dbReference type="EMBL" id="KZT67890.1"/>
    </source>
</evidence>
<dbReference type="AlphaFoldDB" id="A0A165P8A7"/>
<name>A0A165P8A7_9APHY</name>
<proteinExistence type="predicted"/>
<dbReference type="EMBL" id="KV429072">
    <property type="protein sequence ID" value="KZT67890.1"/>
    <property type="molecule type" value="Genomic_DNA"/>
</dbReference>
<keyword evidence="2" id="KW-1185">Reference proteome</keyword>
<reference evidence="1 2" key="1">
    <citation type="journal article" date="2016" name="Mol. Biol. Evol.">
        <title>Comparative Genomics of Early-Diverging Mushroom-Forming Fungi Provides Insights into the Origins of Lignocellulose Decay Capabilities.</title>
        <authorList>
            <person name="Nagy L.G."/>
            <person name="Riley R."/>
            <person name="Tritt A."/>
            <person name="Adam C."/>
            <person name="Daum C."/>
            <person name="Floudas D."/>
            <person name="Sun H."/>
            <person name="Yadav J.S."/>
            <person name="Pangilinan J."/>
            <person name="Larsson K.H."/>
            <person name="Matsuura K."/>
            <person name="Barry K."/>
            <person name="Labutti K."/>
            <person name="Kuo R."/>
            <person name="Ohm R.A."/>
            <person name="Bhattacharya S.S."/>
            <person name="Shirouzu T."/>
            <person name="Yoshinaga Y."/>
            <person name="Martin F.M."/>
            <person name="Grigoriev I.V."/>
            <person name="Hibbett D.S."/>
        </authorList>
    </citation>
    <scope>NUCLEOTIDE SEQUENCE [LARGE SCALE GENOMIC DNA]</scope>
    <source>
        <strain evidence="1 2">L-15889</strain>
    </source>
</reference>
<dbReference type="Proteomes" id="UP000076727">
    <property type="component" value="Unassembled WGS sequence"/>
</dbReference>
<gene>
    <name evidence="1" type="ORF">DAEQUDRAFT_728669</name>
</gene>
<organism evidence="1 2">
    <name type="scientific">Daedalea quercina L-15889</name>
    <dbReference type="NCBI Taxonomy" id="1314783"/>
    <lineage>
        <taxon>Eukaryota</taxon>
        <taxon>Fungi</taxon>
        <taxon>Dikarya</taxon>
        <taxon>Basidiomycota</taxon>
        <taxon>Agaricomycotina</taxon>
        <taxon>Agaricomycetes</taxon>
        <taxon>Polyporales</taxon>
        <taxon>Fomitopsis</taxon>
    </lineage>
</organism>
<dbReference type="OrthoDB" id="3188871at2759"/>